<reference evidence="2 3" key="2">
    <citation type="submission" date="2019-01" db="EMBL/GenBank/DDBJ databases">
        <authorList>
            <person name="Li Y."/>
        </authorList>
    </citation>
    <scope>NUCLEOTIDE SEQUENCE [LARGE SCALE GENOMIC DNA]</scope>
    <source>
        <strain evidence="2 3">07D10-4-3</strain>
    </source>
</reference>
<evidence type="ECO:0000313" key="2">
    <source>
        <dbReference type="EMBL" id="RWR34581.1"/>
    </source>
</evidence>
<dbReference type="Proteomes" id="UP000284451">
    <property type="component" value="Unassembled WGS sequence"/>
</dbReference>
<name>A0A443KNZ6_9RHOB</name>
<accession>A0A443KNZ6</accession>
<dbReference type="AlphaFoldDB" id="A0A443KNZ6"/>
<evidence type="ECO:0000256" key="1">
    <source>
        <dbReference type="SAM" id="Phobius"/>
    </source>
</evidence>
<evidence type="ECO:0000313" key="3">
    <source>
        <dbReference type="Proteomes" id="UP000284451"/>
    </source>
</evidence>
<feature type="transmembrane region" description="Helical" evidence="1">
    <location>
        <begin position="45"/>
        <end position="68"/>
    </location>
</feature>
<sequence length="79" mass="8576">MKMMFLHILVIAAILAASALLAIVSVSLLAEQGAFGSCFEGSCGYAALFVGFPLVWLGLAVTGIALWIRWWRRRKAHAL</sequence>
<reference evidence="2 3" key="1">
    <citation type="submission" date="2019-01" db="EMBL/GenBank/DDBJ databases">
        <title>Sinorhodobacter populi sp. nov. isolated from the symptomatic bark tissue of Populus euramericana canker.</title>
        <authorList>
            <person name="Xu G."/>
        </authorList>
    </citation>
    <scope>NUCLEOTIDE SEQUENCE [LARGE SCALE GENOMIC DNA]</scope>
    <source>
        <strain evidence="2 3">07D10-4-3</strain>
    </source>
</reference>
<protein>
    <submittedName>
        <fullName evidence="2">Uncharacterized protein</fullName>
    </submittedName>
</protein>
<organism evidence="2 3">
    <name type="scientific">Paenirhodobacter populi</name>
    <dbReference type="NCBI Taxonomy" id="2306993"/>
    <lineage>
        <taxon>Bacteria</taxon>
        <taxon>Pseudomonadati</taxon>
        <taxon>Pseudomonadota</taxon>
        <taxon>Alphaproteobacteria</taxon>
        <taxon>Rhodobacterales</taxon>
        <taxon>Rhodobacter group</taxon>
        <taxon>Paenirhodobacter</taxon>
    </lineage>
</organism>
<dbReference type="RefSeq" id="WP_128231321.1">
    <property type="nucleotide sequence ID" value="NZ_SAUY01000002.1"/>
</dbReference>
<gene>
    <name evidence="2" type="ORF">D2T29_03285</name>
</gene>
<keyword evidence="1" id="KW-0812">Transmembrane</keyword>
<proteinExistence type="predicted"/>
<keyword evidence="1" id="KW-1133">Transmembrane helix</keyword>
<comment type="caution">
    <text evidence="2">The sequence shown here is derived from an EMBL/GenBank/DDBJ whole genome shotgun (WGS) entry which is preliminary data.</text>
</comment>
<keyword evidence="1" id="KW-0472">Membrane</keyword>
<dbReference type="EMBL" id="SAUY01000002">
    <property type="protein sequence ID" value="RWR34581.1"/>
    <property type="molecule type" value="Genomic_DNA"/>
</dbReference>